<dbReference type="Gene3D" id="3.40.50.150">
    <property type="entry name" value="Vaccinia Virus protein VP39"/>
    <property type="match status" value="1"/>
</dbReference>
<dbReference type="Proteomes" id="UP000006315">
    <property type="component" value="Unassembled WGS sequence"/>
</dbReference>
<dbReference type="PANTHER" id="PTHR35276">
    <property type="entry name" value="S-ADENOSYL-L-METHIONINE-DEPENDENT METHYLTRANSFERASES SUPERFAMILY PROTEIN"/>
    <property type="match status" value="1"/>
</dbReference>
<dbReference type="EMBL" id="AJLR01000151">
    <property type="protein sequence ID" value="EKN62869.1"/>
    <property type="molecule type" value="Genomic_DNA"/>
</dbReference>
<dbReference type="AlphaFoldDB" id="K6D3N0"/>
<dbReference type="InterPro" id="IPR010719">
    <property type="entry name" value="MnmM_MeTrfase"/>
</dbReference>
<sequence length="191" mass="21226">MMLKRVLPFAHSLLEAAVKEGDIAIDATVGNGHDTVLLANLVGSSGKVYGFDIQQDALEKAHLRLQEYELQIRVELFLKSHDQIESVIPPELHKKIKAAIFNLGYLPGGDKTIVTTPDSSISAVKQLLTMMPPGGIIVLVVYHGHPEGQIERDQLIQYVKTIDQKQAQVLQYQFLNQINHAPFVIAIEKIK</sequence>
<name>K6D3N0_SCHAZ</name>
<dbReference type="InterPro" id="IPR029063">
    <property type="entry name" value="SAM-dependent_MTases_sf"/>
</dbReference>
<organism evidence="1 2">
    <name type="scientific">Schinkia azotoformans LMG 9581</name>
    <dbReference type="NCBI Taxonomy" id="1131731"/>
    <lineage>
        <taxon>Bacteria</taxon>
        <taxon>Bacillati</taxon>
        <taxon>Bacillota</taxon>
        <taxon>Bacilli</taxon>
        <taxon>Bacillales</taxon>
        <taxon>Bacillaceae</taxon>
        <taxon>Calidifontibacillus/Schinkia group</taxon>
        <taxon>Schinkia</taxon>
    </lineage>
</organism>
<dbReference type="RefSeq" id="WP_003333223.1">
    <property type="nucleotide sequence ID" value="NZ_AJLR01000151.1"/>
</dbReference>
<reference evidence="1 2" key="1">
    <citation type="journal article" date="2012" name="Front. Microbiol.">
        <title>Redundancy and modularity in membrane-associated dissimilatory nitrate reduction in Bacillus.</title>
        <authorList>
            <person name="Heylen K."/>
            <person name="Keltjens J."/>
        </authorList>
    </citation>
    <scope>NUCLEOTIDE SEQUENCE [LARGE SCALE GENOMIC DNA]</scope>
    <source>
        <strain evidence="1 2">LMG 9581</strain>
    </source>
</reference>
<dbReference type="PATRIC" id="fig|1131731.3.peg.4060"/>
<dbReference type="GO" id="GO:0032259">
    <property type="term" value="P:methylation"/>
    <property type="evidence" value="ECO:0007669"/>
    <property type="project" value="UniProtKB-KW"/>
</dbReference>
<keyword evidence="2" id="KW-1185">Reference proteome</keyword>
<gene>
    <name evidence="1" type="ORF">BAZO_19918</name>
</gene>
<dbReference type="PANTHER" id="PTHR35276:SF1">
    <property type="entry name" value="TRNA (MNM(5)S(2)U34)-METHYLTRANSFERASE, CHLOROPLASTIC"/>
    <property type="match status" value="1"/>
</dbReference>
<proteinExistence type="predicted"/>
<dbReference type="SUPFAM" id="SSF53335">
    <property type="entry name" value="S-adenosyl-L-methionine-dependent methyltransferases"/>
    <property type="match status" value="1"/>
</dbReference>
<keyword evidence="1" id="KW-0808">Transferase</keyword>
<dbReference type="Pfam" id="PF06962">
    <property type="entry name" value="rRNA_methylase"/>
    <property type="match status" value="1"/>
</dbReference>
<evidence type="ECO:0000313" key="1">
    <source>
        <dbReference type="EMBL" id="EKN62869.1"/>
    </source>
</evidence>
<protein>
    <submittedName>
        <fullName evidence="1">SAM-dependent methyltransferase</fullName>
    </submittedName>
</protein>
<dbReference type="STRING" id="1131731.BAZO_19918"/>
<evidence type="ECO:0000313" key="2">
    <source>
        <dbReference type="Proteomes" id="UP000006315"/>
    </source>
</evidence>
<accession>K6D3N0</accession>
<dbReference type="GO" id="GO:0008168">
    <property type="term" value="F:methyltransferase activity"/>
    <property type="evidence" value="ECO:0007669"/>
    <property type="project" value="UniProtKB-KW"/>
</dbReference>
<comment type="caution">
    <text evidence="1">The sequence shown here is derived from an EMBL/GenBank/DDBJ whole genome shotgun (WGS) entry which is preliminary data.</text>
</comment>
<keyword evidence="1" id="KW-0489">Methyltransferase</keyword>